<dbReference type="PANTHER" id="PTHR43818:SF11">
    <property type="entry name" value="BCDNA.GH03377"/>
    <property type="match status" value="1"/>
</dbReference>
<protein>
    <submittedName>
        <fullName evidence="4">Gfo/Idh/MocA family oxidoreductase</fullName>
    </submittedName>
</protein>
<feature type="domain" description="GFO/IDH/MocA-like oxidoreductase" evidence="3">
    <location>
        <begin position="130"/>
        <end position="253"/>
    </location>
</feature>
<dbReference type="OrthoDB" id="9815825at2"/>
<dbReference type="InterPro" id="IPR000683">
    <property type="entry name" value="Gfo/Idh/MocA-like_OxRdtase_N"/>
</dbReference>
<keyword evidence="5" id="KW-1185">Reference proteome</keyword>
<evidence type="ECO:0000259" key="3">
    <source>
        <dbReference type="Pfam" id="PF22725"/>
    </source>
</evidence>
<dbReference type="GO" id="GO:0016491">
    <property type="term" value="F:oxidoreductase activity"/>
    <property type="evidence" value="ECO:0007669"/>
    <property type="project" value="UniProtKB-KW"/>
</dbReference>
<sequence length="329" mass="36702">MINVALLSRWHVHAEDYAKEAGENPEITISAVWDEEKERGEKWAGELGVRFEHNLDVLLSDETIHAVIVDTPTADHKEIITKAASYGKHIFTEKVLGLTGEDCEEIFTAAEQNNVSLMLSLPRLREGYYLLAQDMLDKGLLGKLTLIRCRVAHNGAIPTADSPHGWLPEHFLKKDGTGGGALIDLGAHPIYLTNRLAGPIKSMSARLSHFFDYEVDDHAAVLVDYQSGALGIIEAGFVSSGSFTLELHGTEGIYLVDGNQVRFKTSHLNNGEWVVSPELPENLPSAMQQWMDHILRGKEPAIKREDMLELTRFNEWAIQSDREGKRIEI</sequence>
<evidence type="ECO:0000259" key="2">
    <source>
        <dbReference type="Pfam" id="PF01408"/>
    </source>
</evidence>
<dbReference type="Gene3D" id="3.30.360.10">
    <property type="entry name" value="Dihydrodipicolinate Reductase, domain 2"/>
    <property type="match status" value="1"/>
</dbReference>
<reference evidence="4 5" key="1">
    <citation type="submission" date="2018-02" db="EMBL/GenBank/DDBJ databases">
        <title>Jeotgalibacillus proteolyticum sp. nov. a protease producing bacterium isolated from ocean sediments of Laizhou Bay.</title>
        <authorList>
            <person name="Li Y."/>
        </authorList>
    </citation>
    <scope>NUCLEOTIDE SEQUENCE [LARGE SCALE GENOMIC DNA]</scope>
    <source>
        <strain evidence="4 5">22-7</strain>
    </source>
</reference>
<comment type="caution">
    <text evidence="4">The sequence shown here is derived from an EMBL/GenBank/DDBJ whole genome shotgun (WGS) entry which is preliminary data.</text>
</comment>
<dbReference type="SUPFAM" id="SSF51735">
    <property type="entry name" value="NAD(P)-binding Rossmann-fold domains"/>
    <property type="match status" value="1"/>
</dbReference>
<organism evidence="4 5">
    <name type="scientific">Jeotgalibacillus proteolyticus</name>
    <dbReference type="NCBI Taxonomy" id="2082395"/>
    <lineage>
        <taxon>Bacteria</taxon>
        <taxon>Bacillati</taxon>
        <taxon>Bacillota</taxon>
        <taxon>Bacilli</taxon>
        <taxon>Bacillales</taxon>
        <taxon>Caryophanaceae</taxon>
        <taxon>Jeotgalibacillus</taxon>
    </lineage>
</organism>
<dbReference type="AlphaFoldDB" id="A0A2S5GCK6"/>
<dbReference type="InterPro" id="IPR036291">
    <property type="entry name" value="NAD(P)-bd_dom_sf"/>
</dbReference>
<dbReference type="Pfam" id="PF01408">
    <property type="entry name" value="GFO_IDH_MocA"/>
    <property type="match status" value="1"/>
</dbReference>
<name>A0A2S5GCK6_9BACL</name>
<dbReference type="RefSeq" id="WP_104057479.1">
    <property type="nucleotide sequence ID" value="NZ_PREZ01000003.1"/>
</dbReference>
<accession>A0A2S5GCK6</accession>
<dbReference type="GO" id="GO:0000166">
    <property type="term" value="F:nucleotide binding"/>
    <property type="evidence" value="ECO:0007669"/>
    <property type="project" value="InterPro"/>
</dbReference>
<dbReference type="InterPro" id="IPR055170">
    <property type="entry name" value="GFO_IDH_MocA-like_dom"/>
</dbReference>
<evidence type="ECO:0000313" key="4">
    <source>
        <dbReference type="EMBL" id="PPA70729.1"/>
    </source>
</evidence>
<keyword evidence="1" id="KW-0560">Oxidoreductase</keyword>
<dbReference type="Pfam" id="PF22725">
    <property type="entry name" value="GFO_IDH_MocA_C3"/>
    <property type="match status" value="1"/>
</dbReference>
<feature type="domain" description="Gfo/Idh/MocA-like oxidoreductase N-terminal" evidence="2">
    <location>
        <begin position="23"/>
        <end position="118"/>
    </location>
</feature>
<dbReference type="Gene3D" id="3.40.50.720">
    <property type="entry name" value="NAD(P)-binding Rossmann-like Domain"/>
    <property type="match status" value="1"/>
</dbReference>
<evidence type="ECO:0000313" key="5">
    <source>
        <dbReference type="Proteomes" id="UP000239047"/>
    </source>
</evidence>
<dbReference type="Proteomes" id="UP000239047">
    <property type="component" value="Unassembled WGS sequence"/>
</dbReference>
<evidence type="ECO:0000256" key="1">
    <source>
        <dbReference type="ARBA" id="ARBA00023002"/>
    </source>
</evidence>
<dbReference type="PANTHER" id="PTHR43818">
    <property type="entry name" value="BCDNA.GH03377"/>
    <property type="match status" value="1"/>
</dbReference>
<proteinExistence type="predicted"/>
<dbReference type="InterPro" id="IPR050463">
    <property type="entry name" value="Gfo/Idh/MocA_oxidrdct_glycsds"/>
</dbReference>
<dbReference type="SUPFAM" id="SSF55347">
    <property type="entry name" value="Glyceraldehyde-3-phosphate dehydrogenase-like, C-terminal domain"/>
    <property type="match status" value="1"/>
</dbReference>
<dbReference type="EMBL" id="PREZ01000003">
    <property type="protein sequence ID" value="PPA70729.1"/>
    <property type="molecule type" value="Genomic_DNA"/>
</dbReference>
<gene>
    <name evidence="4" type="ORF">C4B60_08000</name>
</gene>